<gene>
    <name evidence="1" type="ORF">L1967_17345</name>
</gene>
<reference evidence="1" key="1">
    <citation type="submission" date="2022-01" db="EMBL/GenBank/DDBJ databases">
        <title>Genome sequencing of Zunongwangia sp. M21534 genome.</title>
        <authorList>
            <person name="Chen Y."/>
            <person name="Dong C."/>
            <person name="Shao Z."/>
        </authorList>
    </citation>
    <scope>NUCLEOTIDE SEQUENCE</scope>
    <source>
        <strain evidence="1">MCCC M21534</strain>
    </source>
</reference>
<name>A0A9X1ZVR2_9FLAO</name>
<dbReference type="Proteomes" id="UP001139521">
    <property type="component" value="Unassembled WGS sequence"/>
</dbReference>
<dbReference type="AlphaFoldDB" id="A0A9X1ZVR2"/>
<organism evidence="1 2">
    <name type="scientific">Zunongwangia pacifica</name>
    <dbReference type="NCBI Taxonomy" id="2911062"/>
    <lineage>
        <taxon>Bacteria</taxon>
        <taxon>Pseudomonadati</taxon>
        <taxon>Bacteroidota</taxon>
        <taxon>Flavobacteriia</taxon>
        <taxon>Flavobacteriales</taxon>
        <taxon>Flavobacteriaceae</taxon>
        <taxon>Zunongwangia</taxon>
    </lineage>
</organism>
<dbReference type="RefSeq" id="WP_249602768.1">
    <property type="nucleotide sequence ID" value="NZ_JAKHSK010000031.1"/>
</dbReference>
<sequence length="160" mass="18445">MNLRNHLSIFVIILVSLFIFSCNDDDPENCCNVDIGFELEILDADNNDLLDPDFSDSYDHSEISYYKLDENDKKIELILENQFINPPSNESGRYFLYIAGLGTRQSDGSYISYLKLSNTVTDTIKIITNENDNNLLNEKIWYNGDLIWETSDPRLITISK</sequence>
<proteinExistence type="predicted"/>
<protein>
    <submittedName>
        <fullName evidence="1">Uncharacterized protein</fullName>
    </submittedName>
</protein>
<dbReference type="PROSITE" id="PS51257">
    <property type="entry name" value="PROKAR_LIPOPROTEIN"/>
    <property type="match status" value="1"/>
</dbReference>
<evidence type="ECO:0000313" key="1">
    <source>
        <dbReference type="EMBL" id="MCL6220060.1"/>
    </source>
</evidence>
<dbReference type="EMBL" id="JAKHSK010000031">
    <property type="protein sequence ID" value="MCL6220060.1"/>
    <property type="molecule type" value="Genomic_DNA"/>
</dbReference>
<accession>A0A9X1ZVR2</accession>
<evidence type="ECO:0000313" key="2">
    <source>
        <dbReference type="Proteomes" id="UP001139521"/>
    </source>
</evidence>
<comment type="caution">
    <text evidence="1">The sequence shown here is derived from an EMBL/GenBank/DDBJ whole genome shotgun (WGS) entry which is preliminary data.</text>
</comment>
<keyword evidence="2" id="KW-1185">Reference proteome</keyword>